<evidence type="ECO:0000256" key="8">
    <source>
        <dbReference type="ARBA" id="ARBA00023316"/>
    </source>
</evidence>
<dbReference type="InterPro" id="IPR011050">
    <property type="entry name" value="Pectin_lyase_fold/virulence"/>
</dbReference>
<dbReference type="GO" id="GO:0016829">
    <property type="term" value="F:lyase activity"/>
    <property type="evidence" value="ECO:0007669"/>
    <property type="project" value="UniProtKB-KW"/>
</dbReference>
<keyword evidence="8" id="KW-0961">Cell wall biogenesis/degradation</keyword>
<organism evidence="11">
    <name type="scientific">Petromyces alliaceus</name>
    <name type="common">Aspergillus alliaceus</name>
    <dbReference type="NCBI Taxonomy" id="209559"/>
    <lineage>
        <taxon>Eukaryota</taxon>
        <taxon>Fungi</taxon>
        <taxon>Dikarya</taxon>
        <taxon>Ascomycota</taxon>
        <taxon>Pezizomycotina</taxon>
        <taxon>Eurotiomycetes</taxon>
        <taxon>Eurotiomycetidae</taxon>
        <taxon>Eurotiales</taxon>
        <taxon>Aspergillaceae</taxon>
        <taxon>Aspergillus</taxon>
        <taxon>Aspergillus subgen. Circumdati</taxon>
    </lineage>
</organism>
<dbReference type="OrthoDB" id="187139at2759"/>
<dbReference type="InterPro" id="IPR012334">
    <property type="entry name" value="Pectin_lyas_fold"/>
</dbReference>
<dbReference type="GO" id="GO:0005975">
    <property type="term" value="P:carbohydrate metabolic process"/>
    <property type="evidence" value="ECO:0007669"/>
    <property type="project" value="InterPro"/>
</dbReference>
<keyword evidence="5 9" id="KW-0378">Hydrolase</keyword>
<evidence type="ECO:0000313" key="11">
    <source>
        <dbReference type="EMBL" id="KAE8388779.1"/>
    </source>
</evidence>
<comment type="subcellular location">
    <subcellularLocation>
        <location evidence="1">Secreted</location>
    </subcellularLocation>
</comment>
<dbReference type="SUPFAM" id="SSF51126">
    <property type="entry name" value="Pectin lyase-like"/>
    <property type="match status" value="1"/>
</dbReference>
<dbReference type="GO" id="GO:0004650">
    <property type="term" value="F:polygalacturonase activity"/>
    <property type="evidence" value="ECO:0007669"/>
    <property type="project" value="InterPro"/>
</dbReference>
<comment type="similarity">
    <text evidence="2 9">Belongs to the glycosyl hydrolase 28 family.</text>
</comment>
<evidence type="ECO:0000256" key="3">
    <source>
        <dbReference type="ARBA" id="ARBA00022525"/>
    </source>
</evidence>
<evidence type="ECO:0000256" key="5">
    <source>
        <dbReference type="ARBA" id="ARBA00022801"/>
    </source>
</evidence>
<gene>
    <name evidence="11" type="ORF">BDV23DRAFT_173621</name>
</gene>
<dbReference type="GO" id="GO:0005576">
    <property type="term" value="C:extracellular region"/>
    <property type="evidence" value="ECO:0007669"/>
    <property type="project" value="UniProtKB-SubCell"/>
</dbReference>
<name>A0A5N7C443_PETAA</name>
<keyword evidence="4 10" id="KW-0732">Signal</keyword>
<dbReference type="Proteomes" id="UP000326877">
    <property type="component" value="Unassembled WGS sequence"/>
</dbReference>
<evidence type="ECO:0000256" key="10">
    <source>
        <dbReference type="SAM" id="SignalP"/>
    </source>
</evidence>
<dbReference type="GO" id="GO:0071555">
    <property type="term" value="P:cell wall organization"/>
    <property type="evidence" value="ECO:0007669"/>
    <property type="project" value="UniProtKB-KW"/>
</dbReference>
<accession>A0A5N7C443</accession>
<evidence type="ECO:0000256" key="2">
    <source>
        <dbReference type="ARBA" id="ARBA00008834"/>
    </source>
</evidence>
<dbReference type="Gene3D" id="2.160.20.10">
    <property type="entry name" value="Single-stranded right-handed beta-helix, Pectin lyase-like"/>
    <property type="match status" value="1"/>
</dbReference>
<dbReference type="Pfam" id="PF00295">
    <property type="entry name" value="Glyco_hydro_28"/>
    <property type="match status" value="1"/>
</dbReference>
<keyword evidence="7 9" id="KW-0326">Glycosidase</keyword>
<dbReference type="PANTHER" id="PTHR31736">
    <property type="match status" value="1"/>
</dbReference>
<keyword evidence="6" id="KW-0325">Glycoprotein</keyword>
<reference evidence="11" key="1">
    <citation type="submission" date="2019-04" db="EMBL/GenBank/DDBJ databases">
        <title>Friends and foes A comparative genomics studyof 23 Aspergillus species from section Flavi.</title>
        <authorList>
            <consortium name="DOE Joint Genome Institute"/>
            <person name="Kjaerbolling I."/>
            <person name="Vesth T."/>
            <person name="Frisvad J.C."/>
            <person name="Nybo J.L."/>
            <person name="Theobald S."/>
            <person name="Kildgaard S."/>
            <person name="Isbrandt T."/>
            <person name="Kuo A."/>
            <person name="Sato A."/>
            <person name="Lyhne E.K."/>
            <person name="Kogle M.E."/>
            <person name="Wiebenga A."/>
            <person name="Kun R.S."/>
            <person name="Lubbers R.J."/>
            <person name="Makela M.R."/>
            <person name="Barry K."/>
            <person name="Chovatia M."/>
            <person name="Clum A."/>
            <person name="Daum C."/>
            <person name="Haridas S."/>
            <person name="He G."/>
            <person name="LaButti K."/>
            <person name="Lipzen A."/>
            <person name="Mondo S."/>
            <person name="Riley R."/>
            <person name="Salamov A."/>
            <person name="Simmons B.A."/>
            <person name="Magnuson J.K."/>
            <person name="Henrissat B."/>
            <person name="Mortensen U.H."/>
            <person name="Larsen T.O."/>
            <person name="Devries R.P."/>
            <person name="Grigoriev I.V."/>
            <person name="Machida M."/>
            <person name="Baker S.E."/>
            <person name="Andersen M.R."/>
        </authorList>
    </citation>
    <scope>NUCLEOTIDE SEQUENCE [LARGE SCALE GENOMIC DNA]</scope>
    <source>
        <strain evidence="11">IBT 14317</strain>
    </source>
</reference>
<sequence length="371" mass="40707">MRSLLPLLRCSTLAVGQLISPVGPTTTVTQKTTECNILTYGACVRPNPGSRLVIPEGEYLINWGCGGNWEIERSLILQGFAGVDVLNSTINGEGDHKFLLDVLVIVNAVDFDTGRPRLVRLISLTNASLHDLILIDSPKFHTILDFAVNVEAYHLTIRGANLGSYDGIDGIGTNYYIHDNEVTNLDECVSVESPSHHALIENLVLNVSADISNIYARNISILNGNNIAFIITYPGGSGTVTNITFENFRSKPYTGAVTLRNILFRNISGSVADGAKRPPLYLVANDLTFSTNVTEEDISVRTETGDKVVNKISTALGIVELKAGETPRKYSTASPISVYTPVPLWRPNGVGYDLYYWRRFCGLVLRWKVYP</sequence>
<proteinExistence type="inferred from homology"/>
<dbReference type="PANTHER" id="PTHR31736:SF18">
    <property type="entry name" value="PUTATIVE-RELATED"/>
    <property type="match status" value="1"/>
</dbReference>
<evidence type="ECO:0000256" key="6">
    <source>
        <dbReference type="ARBA" id="ARBA00023180"/>
    </source>
</evidence>
<dbReference type="AlphaFoldDB" id="A0A5N7C443"/>
<dbReference type="InterPro" id="IPR000743">
    <property type="entry name" value="Glyco_hydro_28"/>
</dbReference>
<keyword evidence="3" id="KW-0964">Secreted</keyword>
<dbReference type="EMBL" id="ML735274">
    <property type="protein sequence ID" value="KAE8388779.1"/>
    <property type="molecule type" value="Genomic_DNA"/>
</dbReference>
<keyword evidence="11" id="KW-0456">Lyase</keyword>
<protein>
    <submittedName>
        <fullName evidence="11">Pectin lyase fold/virulence factor</fullName>
    </submittedName>
</protein>
<evidence type="ECO:0000256" key="7">
    <source>
        <dbReference type="ARBA" id="ARBA00023295"/>
    </source>
</evidence>
<feature type="signal peptide" evidence="10">
    <location>
        <begin position="1"/>
        <end position="16"/>
    </location>
</feature>
<evidence type="ECO:0000256" key="4">
    <source>
        <dbReference type="ARBA" id="ARBA00022729"/>
    </source>
</evidence>
<evidence type="ECO:0000256" key="1">
    <source>
        <dbReference type="ARBA" id="ARBA00004613"/>
    </source>
</evidence>
<feature type="chain" id="PRO_5024860360" evidence="10">
    <location>
        <begin position="17"/>
        <end position="371"/>
    </location>
</feature>
<evidence type="ECO:0000256" key="9">
    <source>
        <dbReference type="RuleBase" id="RU361169"/>
    </source>
</evidence>